<feature type="region of interest" description="Disordered" evidence="1">
    <location>
        <begin position="1"/>
        <end position="21"/>
    </location>
</feature>
<dbReference type="HOGENOM" id="CLU_2414586_0_0_1"/>
<name>A0A0C3EL29_9AGAM</name>
<reference evidence="2 3" key="1">
    <citation type="submission" date="2014-04" db="EMBL/GenBank/DDBJ databases">
        <authorList>
            <consortium name="DOE Joint Genome Institute"/>
            <person name="Kuo A."/>
            <person name="Kohler A."/>
            <person name="Nagy L.G."/>
            <person name="Floudas D."/>
            <person name="Copeland A."/>
            <person name="Barry K.W."/>
            <person name="Cichocki N."/>
            <person name="Veneault-Fourrey C."/>
            <person name="LaButti K."/>
            <person name="Lindquist E.A."/>
            <person name="Lipzen A."/>
            <person name="Lundell T."/>
            <person name="Morin E."/>
            <person name="Murat C."/>
            <person name="Sun H."/>
            <person name="Tunlid A."/>
            <person name="Henrissat B."/>
            <person name="Grigoriev I.V."/>
            <person name="Hibbett D.S."/>
            <person name="Martin F."/>
            <person name="Nordberg H.P."/>
            <person name="Cantor M.N."/>
            <person name="Hua S.X."/>
        </authorList>
    </citation>
    <scope>NUCLEOTIDE SEQUENCE [LARGE SCALE GENOMIC DNA]</scope>
    <source>
        <strain evidence="2 3">Foug A</strain>
    </source>
</reference>
<accession>A0A0C3EL29</accession>
<reference evidence="3" key="2">
    <citation type="submission" date="2015-01" db="EMBL/GenBank/DDBJ databases">
        <title>Evolutionary Origins and Diversification of the Mycorrhizal Mutualists.</title>
        <authorList>
            <consortium name="DOE Joint Genome Institute"/>
            <consortium name="Mycorrhizal Genomics Consortium"/>
            <person name="Kohler A."/>
            <person name="Kuo A."/>
            <person name="Nagy L.G."/>
            <person name="Floudas D."/>
            <person name="Copeland A."/>
            <person name="Barry K.W."/>
            <person name="Cichocki N."/>
            <person name="Veneault-Fourrey C."/>
            <person name="LaButti K."/>
            <person name="Lindquist E.A."/>
            <person name="Lipzen A."/>
            <person name="Lundell T."/>
            <person name="Morin E."/>
            <person name="Murat C."/>
            <person name="Riley R."/>
            <person name="Ohm R."/>
            <person name="Sun H."/>
            <person name="Tunlid A."/>
            <person name="Henrissat B."/>
            <person name="Grigoriev I.V."/>
            <person name="Hibbett D.S."/>
            <person name="Martin F."/>
        </authorList>
    </citation>
    <scope>NUCLEOTIDE SEQUENCE [LARGE SCALE GENOMIC DNA]</scope>
    <source>
        <strain evidence="3">Foug A</strain>
    </source>
</reference>
<evidence type="ECO:0000256" key="1">
    <source>
        <dbReference type="SAM" id="MobiDB-lite"/>
    </source>
</evidence>
<protein>
    <submittedName>
        <fullName evidence="2">Uncharacterized protein</fullName>
    </submittedName>
</protein>
<dbReference type="EMBL" id="KN822008">
    <property type="protein sequence ID" value="KIM68924.1"/>
    <property type="molecule type" value="Genomic_DNA"/>
</dbReference>
<proteinExistence type="predicted"/>
<dbReference type="Proteomes" id="UP000053989">
    <property type="component" value="Unassembled WGS sequence"/>
</dbReference>
<evidence type="ECO:0000313" key="3">
    <source>
        <dbReference type="Proteomes" id="UP000053989"/>
    </source>
</evidence>
<gene>
    <name evidence="2" type="ORF">SCLCIDRAFT_902997</name>
</gene>
<sequence length="92" mass="10442">MQMSYQMAYGGKRYRQSEKREEMPGSVDKIAWLICINHDIQGEENNSLDLNEVVNHGITPPCAISLHGYLAGWMTVVTAVLRKQCEDNTGIW</sequence>
<organism evidence="2 3">
    <name type="scientific">Scleroderma citrinum Foug A</name>
    <dbReference type="NCBI Taxonomy" id="1036808"/>
    <lineage>
        <taxon>Eukaryota</taxon>
        <taxon>Fungi</taxon>
        <taxon>Dikarya</taxon>
        <taxon>Basidiomycota</taxon>
        <taxon>Agaricomycotina</taxon>
        <taxon>Agaricomycetes</taxon>
        <taxon>Agaricomycetidae</taxon>
        <taxon>Boletales</taxon>
        <taxon>Sclerodermatineae</taxon>
        <taxon>Sclerodermataceae</taxon>
        <taxon>Scleroderma</taxon>
    </lineage>
</organism>
<dbReference type="AlphaFoldDB" id="A0A0C3EL29"/>
<keyword evidence="3" id="KW-1185">Reference proteome</keyword>
<evidence type="ECO:0000313" key="2">
    <source>
        <dbReference type="EMBL" id="KIM68924.1"/>
    </source>
</evidence>
<dbReference type="InParanoid" id="A0A0C3EL29"/>